<evidence type="ECO:0000256" key="9">
    <source>
        <dbReference type="ARBA" id="ARBA00023679"/>
    </source>
</evidence>
<evidence type="ECO:0000256" key="7">
    <source>
        <dbReference type="ARBA" id="ARBA00022842"/>
    </source>
</evidence>
<evidence type="ECO:0000256" key="8">
    <source>
        <dbReference type="ARBA" id="ARBA00023027"/>
    </source>
</evidence>
<keyword evidence="5" id="KW-0479">Metal-binding</keyword>
<evidence type="ECO:0000313" key="11">
    <source>
        <dbReference type="EMBL" id="MSS83038.1"/>
    </source>
</evidence>
<dbReference type="SUPFAM" id="SSF55811">
    <property type="entry name" value="Nudix"/>
    <property type="match status" value="1"/>
</dbReference>
<dbReference type="InterPro" id="IPR049734">
    <property type="entry name" value="NudC-like_C"/>
</dbReference>
<dbReference type="AlphaFoldDB" id="A0A6N7W4K2"/>
<evidence type="ECO:0000256" key="6">
    <source>
        <dbReference type="ARBA" id="ARBA00022801"/>
    </source>
</evidence>
<dbReference type="PANTHER" id="PTHR42904:SF6">
    <property type="entry name" value="NAD-CAPPED RNA HYDROLASE NUDT12"/>
    <property type="match status" value="1"/>
</dbReference>
<dbReference type="GO" id="GO:0005829">
    <property type="term" value="C:cytosol"/>
    <property type="evidence" value="ECO:0007669"/>
    <property type="project" value="TreeGrafter"/>
</dbReference>
<dbReference type="EC" id="3.6.1.22" evidence="4"/>
<evidence type="ECO:0000259" key="10">
    <source>
        <dbReference type="PROSITE" id="PS51462"/>
    </source>
</evidence>
<comment type="cofactor">
    <cofactor evidence="1">
        <name>Mg(2+)</name>
        <dbReference type="ChEBI" id="CHEBI:18420"/>
    </cofactor>
</comment>
<dbReference type="Gene3D" id="3.90.79.10">
    <property type="entry name" value="Nucleoside Triphosphate Pyrophosphohydrolase"/>
    <property type="match status" value="1"/>
</dbReference>
<evidence type="ECO:0000256" key="4">
    <source>
        <dbReference type="ARBA" id="ARBA00012381"/>
    </source>
</evidence>
<evidence type="ECO:0000256" key="1">
    <source>
        <dbReference type="ARBA" id="ARBA00001946"/>
    </source>
</evidence>
<comment type="caution">
    <text evidence="11">The sequence shown here is derived from an EMBL/GenBank/DDBJ whole genome shotgun (WGS) entry which is preliminary data.</text>
</comment>
<dbReference type="EMBL" id="VULN01000020">
    <property type="protein sequence ID" value="MSS83038.1"/>
    <property type="molecule type" value="Genomic_DNA"/>
</dbReference>
<dbReference type="InterPro" id="IPR050241">
    <property type="entry name" value="NAD-cap_RNA_hydrolase_NudC"/>
</dbReference>
<dbReference type="CDD" id="cd03429">
    <property type="entry name" value="NUDIX_NADH_pyrophosphatase_Nudt13"/>
    <property type="match status" value="1"/>
</dbReference>
<dbReference type="GO" id="GO:0019677">
    <property type="term" value="P:NAD+ catabolic process"/>
    <property type="evidence" value="ECO:0007669"/>
    <property type="project" value="TreeGrafter"/>
</dbReference>
<name>A0A6N7W4K2_ACIFE</name>
<evidence type="ECO:0000256" key="5">
    <source>
        <dbReference type="ARBA" id="ARBA00022723"/>
    </source>
</evidence>
<dbReference type="Proteomes" id="UP000441455">
    <property type="component" value="Unassembled WGS sequence"/>
</dbReference>
<dbReference type="PROSITE" id="PS00893">
    <property type="entry name" value="NUDIX_BOX"/>
    <property type="match status" value="1"/>
</dbReference>
<sequence>MHFEYCPTCGSRLQPKPAGDEGLVPFCPVCQRYWFDFFYSCIIILLCNEYDEVVLCKQPHLSQKYESITSGFIMPGETAEETAHREVKEELGLTLEKMIPEGTYWFSKGQMLMHGYLGFVRKQPFHLSQEVTSAHWVPILDLPQTAYPETPENVIYPLWRKLLALKGMAEPGLERP</sequence>
<evidence type="ECO:0000256" key="2">
    <source>
        <dbReference type="ARBA" id="ARBA00001947"/>
    </source>
</evidence>
<dbReference type="PANTHER" id="PTHR42904">
    <property type="entry name" value="NUDIX HYDROLASE, NUDC SUBFAMILY"/>
    <property type="match status" value="1"/>
</dbReference>
<dbReference type="GO" id="GO:0035529">
    <property type="term" value="F:NADH pyrophosphatase activity"/>
    <property type="evidence" value="ECO:0007669"/>
    <property type="project" value="TreeGrafter"/>
</dbReference>
<comment type="catalytic activity">
    <reaction evidence="9">
        <text>a 5'-end NAD(+)-phospho-ribonucleoside in mRNA + H2O = a 5'-end phospho-adenosine-phospho-ribonucleoside in mRNA + beta-nicotinamide D-ribonucleotide + 2 H(+)</text>
        <dbReference type="Rhea" id="RHEA:60876"/>
        <dbReference type="Rhea" id="RHEA-COMP:15698"/>
        <dbReference type="Rhea" id="RHEA-COMP:15719"/>
        <dbReference type="ChEBI" id="CHEBI:14649"/>
        <dbReference type="ChEBI" id="CHEBI:15377"/>
        <dbReference type="ChEBI" id="CHEBI:15378"/>
        <dbReference type="ChEBI" id="CHEBI:144029"/>
        <dbReference type="ChEBI" id="CHEBI:144051"/>
    </reaction>
    <physiologicalReaction direction="left-to-right" evidence="9">
        <dbReference type="Rhea" id="RHEA:60877"/>
    </physiologicalReaction>
</comment>
<dbReference type="GO" id="GO:0046872">
    <property type="term" value="F:metal ion binding"/>
    <property type="evidence" value="ECO:0007669"/>
    <property type="project" value="UniProtKB-KW"/>
</dbReference>
<keyword evidence="6" id="KW-0378">Hydrolase</keyword>
<feature type="domain" description="Nudix hydrolase" evidence="10">
    <location>
        <begin position="37"/>
        <end position="161"/>
    </location>
</feature>
<dbReference type="InterPro" id="IPR015797">
    <property type="entry name" value="NUDIX_hydrolase-like_dom_sf"/>
</dbReference>
<organism evidence="11 12">
    <name type="scientific">Acidaminococcus fermentans</name>
    <dbReference type="NCBI Taxonomy" id="905"/>
    <lineage>
        <taxon>Bacteria</taxon>
        <taxon>Bacillati</taxon>
        <taxon>Bacillota</taxon>
        <taxon>Negativicutes</taxon>
        <taxon>Acidaminococcales</taxon>
        <taxon>Acidaminococcaceae</taxon>
        <taxon>Acidaminococcus</taxon>
    </lineage>
</organism>
<dbReference type="GO" id="GO:0006742">
    <property type="term" value="P:NADP+ catabolic process"/>
    <property type="evidence" value="ECO:0007669"/>
    <property type="project" value="TreeGrafter"/>
</dbReference>
<dbReference type="InterPro" id="IPR000086">
    <property type="entry name" value="NUDIX_hydrolase_dom"/>
</dbReference>
<evidence type="ECO:0000313" key="12">
    <source>
        <dbReference type="Proteomes" id="UP000441455"/>
    </source>
</evidence>
<comment type="similarity">
    <text evidence="3">Belongs to the Nudix hydrolase family. NudC subfamily.</text>
</comment>
<evidence type="ECO:0000256" key="3">
    <source>
        <dbReference type="ARBA" id="ARBA00009595"/>
    </source>
</evidence>
<dbReference type="Pfam" id="PF00293">
    <property type="entry name" value="NUDIX"/>
    <property type="match status" value="1"/>
</dbReference>
<dbReference type="RefSeq" id="WP_022487842.1">
    <property type="nucleotide sequence ID" value="NZ_VULN01000020.1"/>
</dbReference>
<keyword evidence="7" id="KW-0460">Magnesium</keyword>
<comment type="cofactor">
    <cofactor evidence="2">
        <name>Zn(2+)</name>
        <dbReference type="ChEBI" id="CHEBI:29105"/>
    </cofactor>
</comment>
<dbReference type="InterPro" id="IPR020084">
    <property type="entry name" value="NUDIX_hydrolase_CS"/>
</dbReference>
<protein>
    <recommendedName>
        <fullName evidence="4">NAD(+) diphosphatase</fullName>
        <ecNumber evidence="4">3.6.1.22</ecNumber>
    </recommendedName>
</protein>
<dbReference type="PROSITE" id="PS51462">
    <property type="entry name" value="NUDIX"/>
    <property type="match status" value="1"/>
</dbReference>
<accession>A0A6N7W4K2</accession>
<dbReference type="OrthoDB" id="9800077at2"/>
<gene>
    <name evidence="11" type="ORF">FX155_10620</name>
</gene>
<reference evidence="11 12" key="1">
    <citation type="submission" date="2019-08" db="EMBL/GenBank/DDBJ databases">
        <title>In-depth cultivation of the pig gut microbiome towards novel bacterial diversity and tailored functional studies.</title>
        <authorList>
            <person name="Wylensek D."/>
            <person name="Hitch T.C.A."/>
            <person name="Clavel T."/>
        </authorList>
    </citation>
    <scope>NUCLEOTIDE SEQUENCE [LARGE SCALE GENOMIC DNA]</scope>
    <source>
        <strain evidence="11 12">WCA-389-WT-5B</strain>
    </source>
</reference>
<proteinExistence type="inferred from homology"/>
<keyword evidence="8" id="KW-0520">NAD</keyword>